<dbReference type="PROSITE" id="PS00028">
    <property type="entry name" value="ZINC_FINGER_C2H2_1"/>
    <property type="match status" value="2"/>
</dbReference>
<sequence length="102" mass="11188">MLSTGNGLVDHHKTHAEQKLFSCSLCQKAFSSASSFRDHVRLHTGQKLHPCSLCSRSFNRPSKLRGHLQRHADEAAGAVSEGRSWRRGCRSSSLINPSDSSG</sequence>
<dbReference type="Gene3D" id="3.30.160.60">
    <property type="entry name" value="Classic Zinc Finger"/>
    <property type="match status" value="2"/>
</dbReference>
<dbReference type="GO" id="GO:0005634">
    <property type="term" value="C:nucleus"/>
    <property type="evidence" value="ECO:0007669"/>
    <property type="project" value="UniProtKB-SubCell"/>
</dbReference>
<evidence type="ECO:0000256" key="8">
    <source>
        <dbReference type="ARBA" id="ARBA00023163"/>
    </source>
</evidence>
<dbReference type="OMA" id="GMHAPEM"/>
<dbReference type="AlphaFoldDB" id="A0A3B3BHF2"/>
<dbReference type="InterPro" id="IPR013087">
    <property type="entry name" value="Znf_C2H2_type"/>
</dbReference>
<keyword evidence="7" id="KW-0238">DNA-binding</keyword>
<dbReference type="PANTHER" id="PTHR24379">
    <property type="entry name" value="KRAB AND ZINC FINGER DOMAIN-CONTAINING"/>
    <property type="match status" value="1"/>
</dbReference>
<dbReference type="SUPFAM" id="SSF57667">
    <property type="entry name" value="beta-beta-alpha zinc fingers"/>
    <property type="match status" value="1"/>
</dbReference>
<reference evidence="12" key="1">
    <citation type="submission" date="2025-08" db="UniProtKB">
        <authorList>
            <consortium name="Ensembl"/>
        </authorList>
    </citation>
    <scope>IDENTIFICATION</scope>
</reference>
<name>A0A3B3BHF2_ORYME</name>
<keyword evidence="5" id="KW-0862">Zinc</keyword>
<keyword evidence="8" id="KW-0804">Transcription</keyword>
<reference evidence="12" key="2">
    <citation type="submission" date="2025-09" db="UniProtKB">
        <authorList>
            <consortium name="Ensembl"/>
        </authorList>
    </citation>
    <scope>IDENTIFICATION</scope>
</reference>
<keyword evidence="9" id="KW-0539">Nucleus</keyword>
<protein>
    <recommendedName>
        <fullName evidence="11">C2H2-type domain-containing protein</fullName>
    </recommendedName>
</protein>
<evidence type="ECO:0000256" key="6">
    <source>
        <dbReference type="ARBA" id="ARBA00023015"/>
    </source>
</evidence>
<proteinExistence type="predicted"/>
<dbReference type="FunFam" id="3.30.160.60:FF:000213">
    <property type="entry name" value="Zinc finger protein 624"/>
    <property type="match status" value="1"/>
</dbReference>
<feature type="domain" description="C2H2-type" evidence="11">
    <location>
        <begin position="49"/>
        <end position="76"/>
    </location>
</feature>
<dbReference type="STRING" id="30732.ENSOMEP00000004619"/>
<dbReference type="SMART" id="SM00355">
    <property type="entry name" value="ZnF_C2H2"/>
    <property type="match status" value="2"/>
</dbReference>
<evidence type="ECO:0000256" key="9">
    <source>
        <dbReference type="ARBA" id="ARBA00023242"/>
    </source>
</evidence>
<dbReference type="Ensembl" id="ENSOMET00000008857.1">
    <property type="protein sequence ID" value="ENSOMEP00000004619.1"/>
    <property type="gene ID" value="ENSOMEG00000005583.1"/>
</dbReference>
<keyword evidence="13" id="KW-1185">Reference proteome</keyword>
<evidence type="ECO:0000256" key="5">
    <source>
        <dbReference type="ARBA" id="ARBA00022833"/>
    </source>
</evidence>
<dbReference type="PaxDb" id="30732-ENSOMEP00000004619"/>
<evidence type="ECO:0000259" key="11">
    <source>
        <dbReference type="PROSITE" id="PS50157"/>
    </source>
</evidence>
<evidence type="ECO:0000256" key="4">
    <source>
        <dbReference type="ARBA" id="ARBA00022771"/>
    </source>
</evidence>
<dbReference type="GO" id="GO:0008270">
    <property type="term" value="F:zinc ion binding"/>
    <property type="evidence" value="ECO:0007669"/>
    <property type="project" value="UniProtKB-KW"/>
</dbReference>
<evidence type="ECO:0000256" key="3">
    <source>
        <dbReference type="ARBA" id="ARBA00022737"/>
    </source>
</evidence>
<dbReference type="PROSITE" id="PS50157">
    <property type="entry name" value="ZINC_FINGER_C2H2_2"/>
    <property type="match status" value="2"/>
</dbReference>
<dbReference type="Proteomes" id="UP000261560">
    <property type="component" value="Unplaced"/>
</dbReference>
<dbReference type="GO" id="GO:0003677">
    <property type="term" value="F:DNA binding"/>
    <property type="evidence" value="ECO:0007669"/>
    <property type="project" value="UniProtKB-KW"/>
</dbReference>
<evidence type="ECO:0000256" key="10">
    <source>
        <dbReference type="PROSITE-ProRule" id="PRU00042"/>
    </source>
</evidence>
<dbReference type="PANTHER" id="PTHR24379:SF121">
    <property type="entry name" value="C2H2-TYPE DOMAIN-CONTAINING PROTEIN"/>
    <property type="match status" value="1"/>
</dbReference>
<comment type="subcellular location">
    <subcellularLocation>
        <location evidence="1">Nucleus</location>
    </subcellularLocation>
</comment>
<evidence type="ECO:0000256" key="7">
    <source>
        <dbReference type="ARBA" id="ARBA00023125"/>
    </source>
</evidence>
<evidence type="ECO:0000313" key="12">
    <source>
        <dbReference type="Ensembl" id="ENSOMEP00000004619.1"/>
    </source>
</evidence>
<dbReference type="Pfam" id="PF00096">
    <property type="entry name" value="zf-C2H2"/>
    <property type="match status" value="2"/>
</dbReference>
<accession>A0A3B3BHF2</accession>
<feature type="domain" description="C2H2-type" evidence="11">
    <location>
        <begin position="21"/>
        <end position="48"/>
    </location>
</feature>
<keyword evidence="3" id="KW-0677">Repeat</keyword>
<evidence type="ECO:0000256" key="2">
    <source>
        <dbReference type="ARBA" id="ARBA00022723"/>
    </source>
</evidence>
<dbReference type="GeneTree" id="ENSGT00940000179428"/>
<dbReference type="InterPro" id="IPR036236">
    <property type="entry name" value="Znf_C2H2_sf"/>
</dbReference>
<keyword evidence="6" id="KW-0805">Transcription regulation</keyword>
<organism evidence="12 13">
    <name type="scientific">Oryzias melastigma</name>
    <name type="common">Marine medaka</name>
    <dbReference type="NCBI Taxonomy" id="30732"/>
    <lineage>
        <taxon>Eukaryota</taxon>
        <taxon>Metazoa</taxon>
        <taxon>Chordata</taxon>
        <taxon>Craniata</taxon>
        <taxon>Vertebrata</taxon>
        <taxon>Euteleostomi</taxon>
        <taxon>Actinopterygii</taxon>
        <taxon>Neopterygii</taxon>
        <taxon>Teleostei</taxon>
        <taxon>Neoteleostei</taxon>
        <taxon>Acanthomorphata</taxon>
        <taxon>Ovalentaria</taxon>
        <taxon>Atherinomorphae</taxon>
        <taxon>Beloniformes</taxon>
        <taxon>Adrianichthyidae</taxon>
        <taxon>Oryziinae</taxon>
        <taxon>Oryzias</taxon>
    </lineage>
</organism>
<keyword evidence="4 10" id="KW-0863">Zinc-finger</keyword>
<dbReference type="FunFam" id="3.30.160.60:FF:003826">
    <property type="match status" value="1"/>
</dbReference>
<keyword evidence="2" id="KW-0479">Metal-binding</keyword>
<evidence type="ECO:0000256" key="1">
    <source>
        <dbReference type="ARBA" id="ARBA00004123"/>
    </source>
</evidence>
<evidence type="ECO:0000313" key="13">
    <source>
        <dbReference type="Proteomes" id="UP000261560"/>
    </source>
</evidence>